<feature type="signal peptide" evidence="2">
    <location>
        <begin position="1"/>
        <end position="31"/>
    </location>
</feature>
<keyword evidence="2" id="KW-0732">Signal</keyword>
<evidence type="ECO:0000313" key="3">
    <source>
        <dbReference type="EMBL" id="CAI9741851.1"/>
    </source>
</evidence>
<evidence type="ECO:0000256" key="2">
    <source>
        <dbReference type="SAM" id="SignalP"/>
    </source>
</evidence>
<dbReference type="AlphaFoldDB" id="A0AA36BY68"/>
<protein>
    <submittedName>
        <fullName evidence="3">Uncharacterized protein</fullName>
    </submittedName>
</protein>
<evidence type="ECO:0000256" key="1">
    <source>
        <dbReference type="SAM" id="Coils"/>
    </source>
</evidence>
<evidence type="ECO:0000313" key="4">
    <source>
        <dbReference type="Proteomes" id="UP001162480"/>
    </source>
</evidence>
<reference evidence="3" key="1">
    <citation type="submission" date="2023-08" db="EMBL/GenBank/DDBJ databases">
        <authorList>
            <person name="Alioto T."/>
            <person name="Alioto T."/>
            <person name="Gomez Garrido J."/>
        </authorList>
    </citation>
    <scope>NUCLEOTIDE SEQUENCE</scope>
</reference>
<sequence>MIPVAEILVFCLYVLLIQEIIDIFLGRKAEGHQTVFTCRNSSGCGNYQRSKHHPIEKVKSITSLDVLWRRMRQATESYRMFHKKDAMISDVMSAARAEAYEANLKKTNEEKYKLMRMREKLKEE</sequence>
<keyword evidence="4" id="KW-1185">Reference proteome</keyword>
<feature type="coiled-coil region" evidence="1">
    <location>
        <begin position="97"/>
        <end position="124"/>
    </location>
</feature>
<organism evidence="3 4">
    <name type="scientific">Octopus vulgaris</name>
    <name type="common">Common octopus</name>
    <dbReference type="NCBI Taxonomy" id="6645"/>
    <lineage>
        <taxon>Eukaryota</taxon>
        <taxon>Metazoa</taxon>
        <taxon>Spiralia</taxon>
        <taxon>Lophotrochozoa</taxon>
        <taxon>Mollusca</taxon>
        <taxon>Cephalopoda</taxon>
        <taxon>Coleoidea</taxon>
        <taxon>Octopodiformes</taxon>
        <taxon>Octopoda</taxon>
        <taxon>Incirrata</taxon>
        <taxon>Octopodidae</taxon>
        <taxon>Octopus</taxon>
    </lineage>
</organism>
<dbReference type="EMBL" id="OX597840">
    <property type="protein sequence ID" value="CAI9741851.1"/>
    <property type="molecule type" value="Genomic_DNA"/>
</dbReference>
<keyword evidence="1" id="KW-0175">Coiled coil</keyword>
<gene>
    <name evidence="3" type="ORF">OCTVUL_1B029270</name>
</gene>
<feature type="chain" id="PRO_5041302630" evidence="2">
    <location>
        <begin position="32"/>
        <end position="124"/>
    </location>
</feature>
<name>A0AA36BY68_OCTVU</name>
<accession>A0AA36BY68</accession>
<proteinExistence type="predicted"/>
<dbReference type="Proteomes" id="UP001162480">
    <property type="component" value="Chromosome 27"/>
</dbReference>